<sequence length="876" mass="96710">MINIPQTCEETKADDMMNHSSPTTLNNNNMNANHNNHHQSLTMLLMDGDNHSNNNNTSLMMNQPQQQQQNMLNQSSMMVDSNLVMQMMRLMMNESSHNNNNNNNNHHTNVQPQSQHSILLSAGSQFTNNGGTNSSEVKNNASTSSPTATTTSLRSSSVVQPSNVTSPLQLDVTQFQQQLAQVMAVCSQQPPPPPVAAALSTMLLANHGQTPCSTSSYSSPNNMISNHNNNNSSSPNMNVLLKDLAPNHPLQQVWMNLAAKNNHDSASALWQQLFNNPNHHPANTNISQTSTPPPLSMNRSNNGSSGSSQTMGNSSNATALDPAAMIGSSTVAPNTTNKHNTNLLQVPPQTHATQVNMVESPGSLSSMTEMEQTANSIHVFIKKGFPPKKKGNHLTSEQPWHRLANPQSIHHSPNVVSSTKLSEKSTCKIGTDCYYYLLLVLPSKYYSLSDLEFQLEEETKDEDESTFRASKKKASPKKKNILPHVEMKIRGKDLSATTKFLGHGRNGTPQHASPSADSLNSNIIAIFEILANKKKNKATKSDKCYTALLKCKKEKLVTMYIDIHSSCETANHEVEESNDVLDLSNHEAASSDSTSTSTIKKRKKNDDENEMEDDDAHSAASSSEVGQPQIESSARKRSKSSSIPLQNNTNAKQKAAHPPTLFDQLKQWIIVTVFHQSISVDLSKFPNFAFPKELSPNEQFLLYVDVPTQLSEDHDICFKILDFQTQQELTFAGEQWIDTNVVNCCNFNIQASLMSLHVEYAISFRDINHDRPLVFIVALKDKKTEVERIIYNGTPFNIKRGVSQALECIDELGVSAIQYPGFDAALENSAIAEIFDEIPTVNSGNTTNTDSFFASFNMVSESENILEDDFESLFGQ</sequence>
<feature type="region of interest" description="Disordered" evidence="1">
    <location>
        <begin position="275"/>
        <end position="319"/>
    </location>
</feature>
<dbReference type="EMBL" id="VFQX01000048">
    <property type="protein sequence ID" value="KAF0975207.1"/>
    <property type="molecule type" value="Genomic_DNA"/>
</dbReference>
<dbReference type="VEuPathDB" id="AmoebaDB:FDP41_005960"/>
<feature type="compositionally biased region" description="Basic residues" evidence="1">
    <location>
        <begin position="469"/>
        <end position="478"/>
    </location>
</feature>
<evidence type="ECO:0000313" key="2">
    <source>
        <dbReference type="EMBL" id="KAF0975207.1"/>
    </source>
</evidence>
<feature type="compositionally biased region" description="Polar residues" evidence="1">
    <location>
        <begin position="643"/>
        <end position="652"/>
    </location>
</feature>
<reference evidence="2 3" key="1">
    <citation type="journal article" date="2019" name="Sci. Rep.">
        <title>Nanopore sequencing improves the draft genome of the human pathogenic amoeba Naegleria fowleri.</title>
        <authorList>
            <person name="Liechti N."/>
            <person name="Schurch N."/>
            <person name="Bruggmann R."/>
            <person name="Wittwer M."/>
        </authorList>
    </citation>
    <scope>NUCLEOTIDE SEQUENCE [LARGE SCALE GENOMIC DNA]</scope>
    <source>
        <strain evidence="2 3">ATCC 30894</strain>
    </source>
</reference>
<feature type="region of interest" description="Disordered" evidence="1">
    <location>
        <begin position="94"/>
        <end position="162"/>
    </location>
</feature>
<dbReference type="GeneID" id="68113178"/>
<feature type="compositionally biased region" description="Polar residues" evidence="1">
    <location>
        <begin position="275"/>
        <end position="290"/>
    </location>
</feature>
<feature type="compositionally biased region" description="Low complexity" evidence="1">
    <location>
        <begin position="296"/>
        <end position="316"/>
    </location>
</feature>
<organism evidence="2 3">
    <name type="scientific">Naegleria fowleri</name>
    <name type="common">Brain eating amoeba</name>
    <dbReference type="NCBI Taxonomy" id="5763"/>
    <lineage>
        <taxon>Eukaryota</taxon>
        <taxon>Discoba</taxon>
        <taxon>Heterolobosea</taxon>
        <taxon>Tetramitia</taxon>
        <taxon>Eutetramitia</taxon>
        <taxon>Vahlkampfiidae</taxon>
        <taxon>Naegleria</taxon>
    </lineage>
</organism>
<dbReference type="Proteomes" id="UP000444721">
    <property type="component" value="Unassembled WGS sequence"/>
</dbReference>
<gene>
    <name evidence="2" type="ORF">FDP41_005960</name>
</gene>
<feature type="region of interest" description="Disordered" evidence="1">
    <location>
        <begin position="459"/>
        <end position="478"/>
    </location>
</feature>
<accession>A0A6A5BDR6</accession>
<dbReference type="OrthoDB" id="10266163at2759"/>
<proteinExistence type="predicted"/>
<evidence type="ECO:0000313" key="3">
    <source>
        <dbReference type="Proteomes" id="UP000444721"/>
    </source>
</evidence>
<evidence type="ECO:0000256" key="1">
    <source>
        <dbReference type="SAM" id="MobiDB-lite"/>
    </source>
</evidence>
<feature type="region of interest" description="Disordered" evidence="1">
    <location>
        <begin position="585"/>
        <end position="656"/>
    </location>
</feature>
<comment type="caution">
    <text evidence="2">The sequence shown here is derived from an EMBL/GenBank/DDBJ whole genome shotgun (WGS) entry which is preliminary data.</text>
</comment>
<feature type="compositionally biased region" description="Low complexity" evidence="1">
    <location>
        <begin position="97"/>
        <end position="109"/>
    </location>
</feature>
<dbReference type="RefSeq" id="XP_044559920.1">
    <property type="nucleotide sequence ID" value="XM_044709542.1"/>
</dbReference>
<feature type="compositionally biased region" description="Low complexity" evidence="1">
    <location>
        <begin position="142"/>
        <end position="157"/>
    </location>
</feature>
<feature type="compositionally biased region" description="Polar residues" evidence="1">
    <location>
        <begin position="110"/>
        <end position="141"/>
    </location>
</feature>
<dbReference type="VEuPathDB" id="AmoebaDB:NfTy_043800"/>
<dbReference type="AlphaFoldDB" id="A0A6A5BDR6"/>
<protein>
    <submittedName>
        <fullName evidence="2">Uncharacterized protein</fullName>
    </submittedName>
</protein>
<keyword evidence="3" id="KW-1185">Reference proteome</keyword>
<name>A0A6A5BDR6_NAEFO</name>
<dbReference type="VEuPathDB" id="AmoebaDB:NF0101610"/>